<evidence type="ECO:0000313" key="1">
    <source>
        <dbReference type="EMBL" id="TPP67031.1"/>
    </source>
</evidence>
<organism evidence="1 2">
    <name type="scientific">Fasciola gigantica</name>
    <name type="common">Giant liver fluke</name>
    <dbReference type="NCBI Taxonomy" id="46835"/>
    <lineage>
        <taxon>Eukaryota</taxon>
        <taxon>Metazoa</taxon>
        <taxon>Spiralia</taxon>
        <taxon>Lophotrochozoa</taxon>
        <taxon>Platyhelminthes</taxon>
        <taxon>Trematoda</taxon>
        <taxon>Digenea</taxon>
        <taxon>Plagiorchiida</taxon>
        <taxon>Echinostomata</taxon>
        <taxon>Echinostomatoidea</taxon>
        <taxon>Fasciolidae</taxon>
        <taxon>Fasciola</taxon>
    </lineage>
</organism>
<accession>A0A504Z3M1</accession>
<keyword evidence="2" id="KW-1185">Reference proteome</keyword>
<gene>
    <name evidence="1" type="ORF">FGIG_11926</name>
</gene>
<dbReference type="EMBL" id="SUNJ01001156">
    <property type="protein sequence ID" value="TPP67031.1"/>
    <property type="molecule type" value="Genomic_DNA"/>
</dbReference>
<sequence>PCIRQYIFTPEKRQTLPEQRTLFHRSYIHVTGTLIVFHPVSEQATFAYLKMKFTGPVAGNILSWFGKGKSKDLSPMVSQVITYQSDDKRYLALRRGETAL</sequence>
<dbReference type="AlphaFoldDB" id="A0A504Z3M1"/>
<name>A0A504Z3M1_FASGI</name>
<protein>
    <submittedName>
        <fullName evidence="1">Uncharacterized protein</fullName>
    </submittedName>
</protein>
<evidence type="ECO:0000313" key="2">
    <source>
        <dbReference type="Proteomes" id="UP000316759"/>
    </source>
</evidence>
<feature type="non-terminal residue" evidence="1">
    <location>
        <position position="1"/>
    </location>
</feature>
<dbReference type="Proteomes" id="UP000316759">
    <property type="component" value="Unassembled WGS sequence"/>
</dbReference>
<reference evidence="1 2" key="1">
    <citation type="submission" date="2019-04" db="EMBL/GenBank/DDBJ databases">
        <title>Annotation for the trematode Fasciola gigantica.</title>
        <authorList>
            <person name="Choi Y.-J."/>
        </authorList>
    </citation>
    <scope>NUCLEOTIDE SEQUENCE [LARGE SCALE GENOMIC DNA]</scope>
    <source>
        <strain evidence="1">Uganda_cow_1</strain>
    </source>
</reference>
<proteinExistence type="predicted"/>
<dbReference type="OrthoDB" id="6317662at2759"/>
<comment type="caution">
    <text evidence="1">The sequence shown here is derived from an EMBL/GenBank/DDBJ whole genome shotgun (WGS) entry which is preliminary data.</text>
</comment>